<dbReference type="AlphaFoldDB" id="A0A510JD72"/>
<dbReference type="PROSITE" id="PS51257">
    <property type="entry name" value="PROKAR_LIPOPROTEIN"/>
    <property type="match status" value="1"/>
</dbReference>
<keyword evidence="1" id="KW-0732">Signal</keyword>
<evidence type="ECO:0000256" key="1">
    <source>
        <dbReference type="SAM" id="SignalP"/>
    </source>
</evidence>
<dbReference type="RefSeq" id="WP_026738309.1">
    <property type="nucleotide sequence ID" value="NZ_AP019822.1"/>
</dbReference>
<sequence>MKKKIILIFGLLLIFVMSCGGKHPAVKDFESTMKIYQSGDFTKMSQNSENATINPEVMKTFGEAYKKITYKINKTTVNKDEAIINVTMKAPDLSGVMKEAIVKIMQDPKLQAEGSDKIMTDLIKEKLNDANNLKYNEKTFDIVYKKAQDKWFPDPYSNKEYFQMITFGILNTQ</sequence>
<gene>
    <name evidence="2" type="ORF">JCM16774_2201</name>
</gene>
<evidence type="ECO:0000313" key="3">
    <source>
        <dbReference type="Proteomes" id="UP000321606"/>
    </source>
</evidence>
<dbReference type="EMBL" id="AP019822">
    <property type="protein sequence ID" value="BBM37242.1"/>
    <property type="molecule type" value="Genomic_DNA"/>
</dbReference>
<feature type="signal peptide" evidence="1">
    <location>
        <begin position="1"/>
        <end position="21"/>
    </location>
</feature>
<dbReference type="KEGG" id="lgo:JCM16774_2201"/>
<dbReference type="STRING" id="714315.GCA_000516535_02196"/>
<reference evidence="2 3" key="1">
    <citation type="submission" date="2019-07" db="EMBL/GenBank/DDBJ databases">
        <title>Complete Genome Sequence of Leptotrichia goodfellowii Strain JCM 16774.</title>
        <authorList>
            <person name="Watanabe S."/>
            <person name="Cui L."/>
        </authorList>
    </citation>
    <scope>NUCLEOTIDE SEQUENCE [LARGE SCALE GENOMIC DNA]</scope>
    <source>
        <strain evidence="2 3">JCM16774</strain>
    </source>
</reference>
<dbReference type="OrthoDB" id="80693at2"/>
<proteinExistence type="predicted"/>
<dbReference type="Proteomes" id="UP000321606">
    <property type="component" value="Chromosome"/>
</dbReference>
<name>A0A510JD72_9FUSO</name>
<protein>
    <recommendedName>
        <fullName evidence="4">DUF5105 domain-containing protein</fullName>
    </recommendedName>
</protein>
<feature type="chain" id="PRO_5021851858" description="DUF5105 domain-containing protein" evidence="1">
    <location>
        <begin position="22"/>
        <end position="173"/>
    </location>
</feature>
<accession>A0A510JD72</accession>
<evidence type="ECO:0000313" key="2">
    <source>
        <dbReference type="EMBL" id="BBM37242.1"/>
    </source>
</evidence>
<organism evidence="2 3">
    <name type="scientific">Pseudoleptotrichia goodfellowii</name>
    <dbReference type="NCBI Taxonomy" id="157692"/>
    <lineage>
        <taxon>Bacteria</taxon>
        <taxon>Fusobacteriati</taxon>
        <taxon>Fusobacteriota</taxon>
        <taxon>Fusobacteriia</taxon>
        <taxon>Fusobacteriales</taxon>
        <taxon>Leptotrichiaceae</taxon>
        <taxon>Pseudoleptotrichia</taxon>
    </lineage>
</organism>
<evidence type="ECO:0008006" key="4">
    <source>
        <dbReference type="Google" id="ProtNLM"/>
    </source>
</evidence>